<sequence>MRILRKHFGLLILMLIFIISILSGCHSNASGEKIERVGMLIEHTIHDQNWGSKGYKGLLEIQEDLKMDIFFREGVQTQQEVNIAVEEFANQGVQVIIGHSSNFGEYFDKIRTSYPNIQFIYVNGGYSADNLISLNFNSLAMGFFAGMVAAEMTDTDHIGVIAAHEWQPEVEGFYEGANYQNSDVAIDIKYVHNWDEKDVAMDYYKELTEDEADVIYPAGDAFSVPIVERAMNDGHYSIGYVNDQQSIGGSSVLTSTIQHIDKLYLHALKELQKGDLTGGIYNFGFVEEVISLGPYSEHLSESFIDELEQLIEQYKETELLPHQMKK</sequence>
<gene>
    <name evidence="1" type="ORF">SH601_07215</name>
</gene>
<keyword evidence="2" id="KW-1185">Reference proteome</keyword>
<accession>A0ACC6M4U3</accession>
<dbReference type="EMBL" id="JAWZSR010000003">
    <property type="protein sequence ID" value="MDX8045777.1"/>
    <property type="molecule type" value="Genomic_DNA"/>
</dbReference>
<proteinExistence type="predicted"/>
<evidence type="ECO:0000313" key="1">
    <source>
        <dbReference type="EMBL" id="MDX8045777.1"/>
    </source>
</evidence>
<comment type="caution">
    <text evidence="1">The sequence shown here is derived from an EMBL/GenBank/DDBJ whole genome shotgun (WGS) entry which is preliminary data.</text>
</comment>
<organism evidence="1 2">
    <name type="scientific">Gracilibacillus pellucidus</name>
    <dbReference type="NCBI Taxonomy" id="3095368"/>
    <lineage>
        <taxon>Bacteria</taxon>
        <taxon>Bacillati</taxon>
        <taxon>Bacillota</taxon>
        <taxon>Bacilli</taxon>
        <taxon>Bacillales</taxon>
        <taxon>Bacillaceae</taxon>
        <taxon>Gracilibacillus</taxon>
    </lineage>
</organism>
<name>A0ACC6M4U3_9BACI</name>
<dbReference type="Proteomes" id="UP001277972">
    <property type="component" value="Unassembled WGS sequence"/>
</dbReference>
<reference evidence="1" key="1">
    <citation type="submission" date="2023-11" db="EMBL/GenBank/DDBJ databases">
        <title>Gracilibacillus pellucida a moderately halophilic bacterium isolated from saline soil in Xinjiang province.</title>
        <authorList>
            <person name="Zhang Z."/>
            <person name="Tan F."/>
            <person name="Wang Y."/>
            <person name="Xia M."/>
        </authorList>
    </citation>
    <scope>NUCLEOTIDE SEQUENCE</scope>
    <source>
        <strain evidence="1">S3-1-1</strain>
    </source>
</reference>
<evidence type="ECO:0000313" key="2">
    <source>
        <dbReference type="Proteomes" id="UP001277972"/>
    </source>
</evidence>
<protein>
    <submittedName>
        <fullName evidence="1">BMP family ABC transporter substrate-binding protein</fullName>
    </submittedName>
</protein>